<organism evidence="2 3">
    <name type="scientific">Portunus trituberculatus</name>
    <name type="common">Swimming crab</name>
    <name type="synonym">Neptunus trituberculatus</name>
    <dbReference type="NCBI Taxonomy" id="210409"/>
    <lineage>
        <taxon>Eukaryota</taxon>
        <taxon>Metazoa</taxon>
        <taxon>Ecdysozoa</taxon>
        <taxon>Arthropoda</taxon>
        <taxon>Crustacea</taxon>
        <taxon>Multicrustacea</taxon>
        <taxon>Malacostraca</taxon>
        <taxon>Eumalacostraca</taxon>
        <taxon>Eucarida</taxon>
        <taxon>Decapoda</taxon>
        <taxon>Pleocyemata</taxon>
        <taxon>Brachyura</taxon>
        <taxon>Eubrachyura</taxon>
        <taxon>Portunoidea</taxon>
        <taxon>Portunidae</taxon>
        <taxon>Portuninae</taxon>
        <taxon>Portunus</taxon>
    </lineage>
</organism>
<evidence type="ECO:0000313" key="3">
    <source>
        <dbReference type="Proteomes" id="UP000324222"/>
    </source>
</evidence>
<feature type="region of interest" description="Disordered" evidence="1">
    <location>
        <begin position="1"/>
        <end position="41"/>
    </location>
</feature>
<proteinExistence type="predicted"/>
<gene>
    <name evidence="2" type="ORF">E2C01_016201</name>
</gene>
<evidence type="ECO:0000313" key="2">
    <source>
        <dbReference type="EMBL" id="MPC23162.1"/>
    </source>
</evidence>
<accession>A0A5B7DNG7</accession>
<keyword evidence="3" id="KW-1185">Reference proteome</keyword>
<comment type="caution">
    <text evidence="2">The sequence shown here is derived from an EMBL/GenBank/DDBJ whole genome shotgun (WGS) entry which is preliminary data.</text>
</comment>
<dbReference type="AlphaFoldDB" id="A0A5B7DNG7"/>
<reference evidence="2 3" key="1">
    <citation type="submission" date="2019-05" db="EMBL/GenBank/DDBJ databases">
        <title>Another draft genome of Portunus trituberculatus and its Hox gene families provides insights of decapod evolution.</title>
        <authorList>
            <person name="Jeong J.-H."/>
            <person name="Song I."/>
            <person name="Kim S."/>
            <person name="Choi T."/>
            <person name="Kim D."/>
            <person name="Ryu S."/>
            <person name="Kim W."/>
        </authorList>
    </citation>
    <scope>NUCLEOTIDE SEQUENCE [LARGE SCALE GENOMIC DNA]</scope>
    <source>
        <tissue evidence="2">Muscle</tissue>
    </source>
</reference>
<feature type="compositionally biased region" description="Low complexity" evidence="1">
    <location>
        <begin position="10"/>
        <end position="29"/>
    </location>
</feature>
<dbReference type="Proteomes" id="UP000324222">
    <property type="component" value="Unassembled WGS sequence"/>
</dbReference>
<name>A0A5B7DNG7_PORTR</name>
<sequence length="153" mass="16985">MKANPKPYQTTPTAPVTTSESVSSSVLPTHDMTHEPRMAGNIGTGLAESGSALGRVVEVPMPVKQAVKHWAEGTEQHQGRQMIYRIPQEIIESHDERQIIMGSVEASRTYRDTAQGHEMSAQQNSSNVSVIHEYSRTSIIYKLLQDLKELWSA</sequence>
<dbReference type="EMBL" id="VSRR010001173">
    <property type="protein sequence ID" value="MPC23162.1"/>
    <property type="molecule type" value="Genomic_DNA"/>
</dbReference>
<evidence type="ECO:0000256" key="1">
    <source>
        <dbReference type="SAM" id="MobiDB-lite"/>
    </source>
</evidence>
<protein>
    <submittedName>
        <fullName evidence="2">Uncharacterized protein</fullName>
    </submittedName>
</protein>